<dbReference type="SUPFAM" id="SSF103481">
    <property type="entry name" value="Multidrug resistance efflux transporter EmrE"/>
    <property type="match status" value="2"/>
</dbReference>
<evidence type="ECO:0000313" key="9">
    <source>
        <dbReference type="Proteomes" id="UP000238701"/>
    </source>
</evidence>
<dbReference type="PANTHER" id="PTHR32322:SF2">
    <property type="entry name" value="EAMA DOMAIN-CONTAINING PROTEIN"/>
    <property type="match status" value="1"/>
</dbReference>
<evidence type="ECO:0000256" key="4">
    <source>
        <dbReference type="ARBA" id="ARBA00022989"/>
    </source>
</evidence>
<sequence length="317" mass="34406">MFIASAVFLWGVSAVLGRAVFTGRLPLAGEALHPIDPLILSQTRTSFSLLVLLPILASRRGGQGIRLPARDLVQCLVLGMLGVAASNYFYYVAIQRTSVAIAIIVQYTAPVWVLLYVVARGQQKLTLQKVAAVAVALTGIALTIGIIGGRMIGGKSSSLRLDSYGFIAAFLASLSFAFYNLGGHRILARYDRWRVLVWVLLSAAVFWLVVNPPWKIAAIHYTLPQWTFLFVFSMISVLGAFSLYFLGLQHLEPSRAIIVSCLEPVFSILLAAAFLSEGVRPIQTLGIVLVLAAIVIVQMPARERAGAEKSVVVEPIE</sequence>
<dbReference type="PANTHER" id="PTHR32322">
    <property type="entry name" value="INNER MEMBRANE TRANSPORTER"/>
    <property type="match status" value="1"/>
</dbReference>
<comment type="similarity">
    <text evidence="2">Belongs to the EamA transporter family.</text>
</comment>
<feature type="transmembrane region" description="Helical" evidence="6">
    <location>
        <begin position="130"/>
        <end position="152"/>
    </location>
</feature>
<accession>A0A2U3K910</accession>
<evidence type="ECO:0000256" key="3">
    <source>
        <dbReference type="ARBA" id="ARBA00022692"/>
    </source>
</evidence>
<gene>
    <name evidence="8" type="ORF">SBA1_150019</name>
</gene>
<dbReference type="Pfam" id="PF00892">
    <property type="entry name" value="EamA"/>
    <property type="match status" value="2"/>
</dbReference>
<evidence type="ECO:0000256" key="5">
    <source>
        <dbReference type="ARBA" id="ARBA00023136"/>
    </source>
</evidence>
<dbReference type="GO" id="GO:0016020">
    <property type="term" value="C:membrane"/>
    <property type="evidence" value="ECO:0007669"/>
    <property type="project" value="UniProtKB-SubCell"/>
</dbReference>
<reference evidence="9" key="1">
    <citation type="submission" date="2018-02" db="EMBL/GenBank/DDBJ databases">
        <authorList>
            <person name="Hausmann B."/>
        </authorList>
    </citation>
    <scope>NUCLEOTIDE SEQUENCE [LARGE SCALE GENOMIC DNA]</scope>
    <source>
        <strain evidence="9">Peat soil MAG SbA1</strain>
    </source>
</reference>
<protein>
    <submittedName>
        <fullName evidence="8">Putative 10 TMS drug/metabolite exporter, DME family, DMT superfamily</fullName>
    </submittedName>
</protein>
<organism evidence="8 9">
    <name type="scientific">Candidatus Sulfotelmatobacter kueseliae</name>
    <dbReference type="NCBI Taxonomy" id="2042962"/>
    <lineage>
        <taxon>Bacteria</taxon>
        <taxon>Pseudomonadati</taxon>
        <taxon>Acidobacteriota</taxon>
        <taxon>Terriglobia</taxon>
        <taxon>Terriglobales</taxon>
        <taxon>Candidatus Korobacteraceae</taxon>
        <taxon>Candidatus Sulfotelmatobacter</taxon>
    </lineage>
</organism>
<keyword evidence="5 6" id="KW-0472">Membrane</keyword>
<comment type="subcellular location">
    <subcellularLocation>
        <location evidence="1">Membrane</location>
        <topology evidence="1">Multi-pass membrane protein</topology>
    </subcellularLocation>
</comment>
<dbReference type="InterPro" id="IPR000620">
    <property type="entry name" value="EamA_dom"/>
</dbReference>
<evidence type="ECO:0000256" key="1">
    <source>
        <dbReference type="ARBA" id="ARBA00004141"/>
    </source>
</evidence>
<feature type="transmembrane region" description="Helical" evidence="6">
    <location>
        <begin position="99"/>
        <end position="118"/>
    </location>
</feature>
<feature type="domain" description="EamA" evidence="7">
    <location>
        <begin position="164"/>
        <end position="297"/>
    </location>
</feature>
<dbReference type="Proteomes" id="UP000238701">
    <property type="component" value="Unassembled WGS sequence"/>
</dbReference>
<dbReference type="Gene3D" id="1.10.3730.20">
    <property type="match status" value="1"/>
</dbReference>
<feature type="transmembrane region" description="Helical" evidence="6">
    <location>
        <begin position="257"/>
        <end position="276"/>
    </location>
</feature>
<dbReference type="InterPro" id="IPR050638">
    <property type="entry name" value="AA-Vitamin_Transporters"/>
</dbReference>
<feature type="domain" description="EamA" evidence="7">
    <location>
        <begin position="3"/>
        <end position="144"/>
    </location>
</feature>
<keyword evidence="4 6" id="KW-1133">Transmembrane helix</keyword>
<keyword evidence="3 6" id="KW-0812">Transmembrane</keyword>
<feature type="transmembrane region" description="Helical" evidence="6">
    <location>
        <begin position="195"/>
        <end position="214"/>
    </location>
</feature>
<feature type="transmembrane region" description="Helical" evidence="6">
    <location>
        <begin position="164"/>
        <end position="183"/>
    </location>
</feature>
<dbReference type="EMBL" id="OMOD01000057">
    <property type="protein sequence ID" value="SPF36126.1"/>
    <property type="molecule type" value="Genomic_DNA"/>
</dbReference>
<evidence type="ECO:0000256" key="6">
    <source>
        <dbReference type="SAM" id="Phobius"/>
    </source>
</evidence>
<dbReference type="AlphaFoldDB" id="A0A2U3K910"/>
<dbReference type="InterPro" id="IPR037185">
    <property type="entry name" value="EmrE-like"/>
</dbReference>
<feature type="transmembrane region" description="Helical" evidence="6">
    <location>
        <begin position="282"/>
        <end position="301"/>
    </location>
</feature>
<evidence type="ECO:0000259" key="7">
    <source>
        <dbReference type="Pfam" id="PF00892"/>
    </source>
</evidence>
<feature type="transmembrane region" description="Helical" evidence="6">
    <location>
        <begin position="226"/>
        <end position="245"/>
    </location>
</feature>
<feature type="transmembrane region" description="Helical" evidence="6">
    <location>
        <begin position="71"/>
        <end position="93"/>
    </location>
</feature>
<evidence type="ECO:0000313" key="8">
    <source>
        <dbReference type="EMBL" id="SPF36126.1"/>
    </source>
</evidence>
<name>A0A2U3K910_9BACT</name>
<evidence type="ECO:0000256" key="2">
    <source>
        <dbReference type="ARBA" id="ARBA00007362"/>
    </source>
</evidence>
<proteinExistence type="inferred from homology"/>
<dbReference type="OrthoDB" id="9810818at2"/>